<keyword evidence="1" id="KW-1133">Transmembrane helix</keyword>
<evidence type="ECO:0000313" key="3">
    <source>
        <dbReference type="Proteomes" id="UP000634136"/>
    </source>
</evidence>
<feature type="transmembrane region" description="Helical" evidence="1">
    <location>
        <begin position="307"/>
        <end position="328"/>
    </location>
</feature>
<dbReference type="PANTHER" id="PTHR31170">
    <property type="entry name" value="BNAC04G53230D PROTEIN"/>
    <property type="match status" value="1"/>
</dbReference>
<dbReference type="AlphaFoldDB" id="A0A834WPU5"/>
<evidence type="ECO:0000313" key="2">
    <source>
        <dbReference type="EMBL" id="KAF7824854.1"/>
    </source>
</evidence>
<proteinExistence type="predicted"/>
<dbReference type="OrthoDB" id="672127at2759"/>
<protein>
    <submittedName>
        <fullName evidence="2">UPF0481 protein</fullName>
    </submittedName>
</protein>
<comment type="caution">
    <text evidence="2">The sequence shown here is derived from an EMBL/GenBank/DDBJ whole genome shotgun (WGS) entry which is preliminary data.</text>
</comment>
<dbReference type="Proteomes" id="UP000634136">
    <property type="component" value="Unassembled WGS sequence"/>
</dbReference>
<dbReference type="Pfam" id="PF03140">
    <property type="entry name" value="DUF247"/>
    <property type="match status" value="1"/>
</dbReference>
<dbReference type="InterPro" id="IPR004158">
    <property type="entry name" value="DUF247_pln"/>
</dbReference>
<keyword evidence="3" id="KW-1185">Reference proteome</keyword>
<name>A0A834WPU5_9FABA</name>
<reference evidence="2" key="1">
    <citation type="submission" date="2020-09" db="EMBL/GenBank/DDBJ databases">
        <title>Genome-Enabled Discovery of Anthraquinone Biosynthesis in Senna tora.</title>
        <authorList>
            <person name="Kang S.-H."/>
            <person name="Pandey R.P."/>
            <person name="Lee C.-M."/>
            <person name="Sim J.-S."/>
            <person name="Jeong J.-T."/>
            <person name="Choi B.-S."/>
            <person name="Jung M."/>
            <person name="Ginzburg D."/>
            <person name="Zhao K."/>
            <person name="Won S.Y."/>
            <person name="Oh T.-J."/>
            <person name="Yu Y."/>
            <person name="Kim N.-H."/>
            <person name="Lee O.R."/>
            <person name="Lee T.-H."/>
            <person name="Bashyal P."/>
            <person name="Kim T.-S."/>
            <person name="Lee W.-H."/>
            <person name="Kawkins C."/>
            <person name="Kim C.-K."/>
            <person name="Kim J.S."/>
            <person name="Ahn B.O."/>
            <person name="Rhee S.Y."/>
            <person name="Sohng J.K."/>
        </authorList>
    </citation>
    <scope>NUCLEOTIDE SEQUENCE</scope>
    <source>
        <tissue evidence="2">Leaf</tissue>
    </source>
</reference>
<accession>A0A834WPU5</accession>
<sequence>MEDEVIIEIKEMIKDNKEEVLSPTYSIYKVPHSIRDLNPEAYAPKAISIGPFHYANNERLKSMETQKHLFFKRFIQEANKHTSLEDLVRFSFQSEPKVRACYSENIPLNKKELVKHFTDLLRFFHLPQPVPARRGSEFVNQVLQHSASELKEGGVKFKAISTSSNKNHPCLLQIKFSRGVLEIPKITVDDETETLFRNLIALEQCLYLDASYICDYAVVMDCLINTSRDVEVLIHGKIIRSCLADTDDVAQLFNGLCKNMSGSMSFNSEYLEIWNKLNGFYDDGCNKMKATLRNDYCRTPWQTAGSIAGIVLIVLSFVQTIFGIIPVVKQ</sequence>
<dbReference type="EMBL" id="JAAIUW010000007">
    <property type="protein sequence ID" value="KAF7824854.1"/>
    <property type="molecule type" value="Genomic_DNA"/>
</dbReference>
<evidence type="ECO:0000256" key="1">
    <source>
        <dbReference type="SAM" id="Phobius"/>
    </source>
</evidence>
<keyword evidence="1" id="KW-0812">Transmembrane</keyword>
<keyword evidence="1" id="KW-0472">Membrane</keyword>
<dbReference type="PANTHER" id="PTHR31170:SF23">
    <property type="match status" value="1"/>
</dbReference>
<organism evidence="2 3">
    <name type="scientific">Senna tora</name>
    <dbReference type="NCBI Taxonomy" id="362788"/>
    <lineage>
        <taxon>Eukaryota</taxon>
        <taxon>Viridiplantae</taxon>
        <taxon>Streptophyta</taxon>
        <taxon>Embryophyta</taxon>
        <taxon>Tracheophyta</taxon>
        <taxon>Spermatophyta</taxon>
        <taxon>Magnoliopsida</taxon>
        <taxon>eudicotyledons</taxon>
        <taxon>Gunneridae</taxon>
        <taxon>Pentapetalae</taxon>
        <taxon>rosids</taxon>
        <taxon>fabids</taxon>
        <taxon>Fabales</taxon>
        <taxon>Fabaceae</taxon>
        <taxon>Caesalpinioideae</taxon>
        <taxon>Cassia clade</taxon>
        <taxon>Senna</taxon>
    </lineage>
</organism>
<gene>
    <name evidence="2" type="ORF">G2W53_022998</name>
</gene>